<dbReference type="OMA" id="RESKMAN"/>
<proteinExistence type="predicted"/>
<keyword evidence="2" id="KW-1185">Reference proteome</keyword>
<organism evidence="1 2">
    <name type="scientific">Symbiodinium microadriaticum</name>
    <name type="common">Dinoflagellate</name>
    <name type="synonym">Zooxanthella microadriatica</name>
    <dbReference type="NCBI Taxonomy" id="2951"/>
    <lineage>
        <taxon>Eukaryota</taxon>
        <taxon>Sar</taxon>
        <taxon>Alveolata</taxon>
        <taxon>Dinophyceae</taxon>
        <taxon>Suessiales</taxon>
        <taxon>Symbiodiniaceae</taxon>
        <taxon>Symbiodinium</taxon>
    </lineage>
</organism>
<dbReference type="InterPro" id="IPR020339">
    <property type="entry name" value="C20orf85-like"/>
</dbReference>
<reference evidence="1 2" key="1">
    <citation type="submission" date="2016-02" db="EMBL/GenBank/DDBJ databases">
        <title>Genome analysis of coral dinoflagellate symbionts highlights evolutionary adaptations to a symbiotic lifestyle.</title>
        <authorList>
            <person name="Aranda M."/>
            <person name="Li Y."/>
            <person name="Liew Y.J."/>
            <person name="Baumgarten S."/>
            <person name="Simakov O."/>
            <person name="Wilson M."/>
            <person name="Piel J."/>
            <person name="Ashoor H."/>
            <person name="Bougouffa S."/>
            <person name="Bajic V.B."/>
            <person name="Ryu T."/>
            <person name="Ravasi T."/>
            <person name="Bayer T."/>
            <person name="Micklem G."/>
            <person name="Kim H."/>
            <person name="Bhak J."/>
            <person name="Lajeunesse T.C."/>
            <person name="Voolstra C.R."/>
        </authorList>
    </citation>
    <scope>NUCLEOTIDE SEQUENCE [LARGE SCALE GENOMIC DNA]</scope>
    <source>
        <strain evidence="1 2">CCMP2467</strain>
    </source>
</reference>
<gene>
    <name evidence="1" type="ORF">AK812_SmicGene36390</name>
</gene>
<protein>
    <submittedName>
        <fullName evidence="1">Uncharacterized protein</fullName>
    </submittedName>
</protein>
<dbReference type="AlphaFoldDB" id="A0A1Q9CJ01"/>
<dbReference type="EMBL" id="LSRX01001156">
    <property type="protein sequence ID" value="OLP82911.1"/>
    <property type="molecule type" value="Genomic_DNA"/>
</dbReference>
<accession>A0A1Q9CJ01</accession>
<evidence type="ECO:0000313" key="1">
    <source>
        <dbReference type="EMBL" id="OLP82911.1"/>
    </source>
</evidence>
<evidence type="ECO:0000313" key="2">
    <source>
        <dbReference type="Proteomes" id="UP000186817"/>
    </source>
</evidence>
<dbReference type="Pfam" id="PF14945">
    <property type="entry name" value="LLC1"/>
    <property type="match status" value="1"/>
</dbReference>
<name>A0A1Q9CJ01_SYMMI</name>
<comment type="caution">
    <text evidence="1">The sequence shown here is derived from an EMBL/GenBank/DDBJ whole genome shotgun (WGS) entry which is preliminary data.</text>
</comment>
<dbReference type="OrthoDB" id="426070at2759"/>
<dbReference type="Proteomes" id="UP000186817">
    <property type="component" value="Unassembled WGS sequence"/>
</dbReference>
<sequence>MEAKETEKAKAKNVCHQMEIWKQLIDTERKTAANWEGQWGFLKGGFSAAGPAGAEGAGEDSRKVTRSSSTPSLPKDKAMEYFTGTRARAKLDRSEALRQRKTLTPQERYSSMRITSHEIGWRPSIERFGVSHHGIKRDPGIWPDY</sequence>